<dbReference type="InterPro" id="IPR000878">
    <property type="entry name" value="4pyrrol_Mease"/>
</dbReference>
<dbReference type="GO" id="GO:0032259">
    <property type="term" value="P:methylation"/>
    <property type="evidence" value="ECO:0007669"/>
    <property type="project" value="UniProtKB-KW"/>
</dbReference>
<dbReference type="Gene3D" id="3.40.1010.10">
    <property type="entry name" value="Cobalt-precorrin-4 Transmethylase, Domain 1"/>
    <property type="match status" value="1"/>
</dbReference>
<dbReference type="NCBIfam" id="TIGR00522">
    <property type="entry name" value="dph5"/>
    <property type="match status" value="1"/>
</dbReference>
<keyword evidence="7 9" id="KW-0949">S-adenosyl-L-methionine</keyword>
<feature type="binding site" evidence="9">
    <location>
        <position position="164"/>
    </location>
    <ligand>
        <name>S-adenosyl-L-methionine</name>
        <dbReference type="ChEBI" id="CHEBI:59789"/>
    </ligand>
</feature>
<feature type="binding site" evidence="9">
    <location>
        <position position="10"/>
    </location>
    <ligand>
        <name>S-adenosyl-L-methionine</name>
        <dbReference type="ChEBI" id="CHEBI:59789"/>
    </ligand>
</feature>
<dbReference type="GO" id="GO:0141133">
    <property type="term" value="F:diphthine methyl ester synthase activity"/>
    <property type="evidence" value="ECO:0007669"/>
    <property type="project" value="UniProtKB-EC"/>
</dbReference>
<comment type="caution">
    <text evidence="11">The sequence shown here is derived from an EMBL/GenBank/DDBJ whole genome shotgun (WGS) entry which is preliminary data.</text>
</comment>
<dbReference type="GO" id="GO:0017183">
    <property type="term" value="P:protein histidyl modification to diphthamide"/>
    <property type="evidence" value="ECO:0007669"/>
    <property type="project" value="UniProtKB-UniPathway"/>
</dbReference>
<dbReference type="PANTHER" id="PTHR10882">
    <property type="entry name" value="DIPHTHINE SYNTHASE"/>
    <property type="match status" value="1"/>
</dbReference>
<feature type="binding site" evidence="9">
    <location>
        <position position="85"/>
    </location>
    <ligand>
        <name>S-adenosyl-L-methionine</name>
        <dbReference type="ChEBI" id="CHEBI:59789"/>
    </ligand>
</feature>
<evidence type="ECO:0000256" key="3">
    <source>
        <dbReference type="ARBA" id="ARBA00006729"/>
    </source>
</evidence>
<dbReference type="EMBL" id="QKXF01000213">
    <property type="protein sequence ID" value="RQM14238.1"/>
    <property type="molecule type" value="Genomic_DNA"/>
</dbReference>
<feature type="domain" description="Tetrapyrrole methylase" evidence="10">
    <location>
        <begin position="3"/>
        <end position="237"/>
    </location>
</feature>
<dbReference type="OrthoDB" id="2516at2759"/>
<keyword evidence="5" id="KW-0489">Methyltransferase</keyword>
<dbReference type="Pfam" id="PF00590">
    <property type="entry name" value="TP_methylase"/>
    <property type="match status" value="1"/>
</dbReference>
<dbReference type="AlphaFoldDB" id="A0A3R7YWX3"/>
<feature type="binding site" evidence="9">
    <location>
        <position position="247"/>
    </location>
    <ligand>
        <name>S-adenosyl-L-methionine</name>
        <dbReference type="ChEBI" id="CHEBI:59789"/>
    </ligand>
</feature>
<evidence type="ECO:0000256" key="6">
    <source>
        <dbReference type="ARBA" id="ARBA00022679"/>
    </source>
</evidence>
<comment type="function">
    <text evidence="1">S-adenosyl-L-methionine-dependent methyltransferase that catalyzes four methylations of the modified target histidine residue in translation elongation factor 2 (EF-2), to form an intermediate called diphthine methyl ester. The four successive methylation reactions represent the second step of diphthamide biosynthesis.</text>
</comment>
<evidence type="ECO:0000313" key="11">
    <source>
        <dbReference type="EMBL" id="RQM14238.1"/>
    </source>
</evidence>
<dbReference type="InterPro" id="IPR014777">
    <property type="entry name" value="4pyrrole_Mease_sub1"/>
</dbReference>
<accession>A0A3R7YWX3</accession>
<dbReference type="InterPro" id="IPR014776">
    <property type="entry name" value="4pyrrole_Mease_sub2"/>
</dbReference>
<dbReference type="SUPFAM" id="SSF53790">
    <property type="entry name" value="Tetrapyrrole methylase"/>
    <property type="match status" value="1"/>
</dbReference>
<dbReference type="Proteomes" id="UP000286097">
    <property type="component" value="Unassembled WGS sequence"/>
</dbReference>
<evidence type="ECO:0000256" key="2">
    <source>
        <dbReference type="ARBA" id="ARBA00005156"/>
    </source>
</evidence>
<evidence type="ECO:0000259" key="10">
    <source>
        <dbReference type="Pfam" id="PF00590"/>
    </source>
</evidence>
<proteinExistence type="inferred from homology"/>
<evidence type="ECO:0000256" key="4">
    <source>
        <dbReference type="ARBA" id="ARBA00011927"/>
    </source>
</evidence>
<sequence>MVLFVVGLGLGDEQDVTLRGLNAIKKSKKVFLENYTSVLGVELDKLAEFYGREVILTDRDLVETGADQIFADAKDNDVAFLVVGDPLCATTHSDLILRAVELDIKVEVIHNASVMGAAGACGLQLYSFGQTVSIPFFRDEWRPDSFYDKIHYNRRGGMHTLCLLDIKVKEPDFEAMCHGRTVFLPPRFMTVNQALEQLIEIEEKRQDGAYTKDTMCVGMARLGQKDQMIIAGTMEELLSVDFGAPLHCLAITGEVHPLEEEMLKQFYIKK</sequence>
<dbReference type="PIRSF" id="PIRSF036432">
    <property type="entry name" value="Diphthine_synth"/>
    <property type="match status" value="1"/>
</dbReference>
<dbReference type="VEuPathDB" id="FungiDB:DD237_006753"/>
<comment type="similarity">
    <text evidence="3">Belongs to the diphthine synthase family.</text>
</comment>
<dbReference type="UniPathway" id="UPA00559"/>
<evidence type="ECO:0000256" key="7">
    <source>
        <dbReference type="ARBA" id="ARBA00022691"/>
    </source>
</evidence>
<keyword evidence="6" id="KW-0808">Transferase</keyword>
<dbReference type="CDD" id="cd11647">
    <property type="entry name" value="DHP5_DphB"/>
    <property type="match status" value="1"/>
</dbReference>
<protein>
    <recommendedName>
        <fullName evidence="4">diphthine methyl ester synthase</fullName>
        <ecNumber evidence="4">2.1.1.314</ecNumber>
    </recommendedName>
</protein>
<dbReference type="InterPro" id="IPR004551">
    <property type="entry name" value="Dphthn_synthase"/>
</dbReference>
<comment type="pathway">
    <text evidence="2">Protein modification; peptidyl-diphthamide biosynthesis.</text>
</comment>
<feature type="binding site" evidence="9">
    <location>
        <begin position="113"/>
        <end position="114"/>
    </location>
    <ligand>
        <name>S-adenosyl-L-methionine</name>
        <dbReference type="ChEBI" id="CHEBI:59789"/>
    </ligand>
</feature>
<reference evidence="11 12" key="1">
    <citation type="submission" date="2018-06" db="EMBL/GenBank/DDBJ databases">
        <title>Comparative genomics of downy mildews reveals potential adaptations to biotrophy.</title>
        <authorList>
            <person name="Fletcher K."/>
            <person name="Klosterman S.J."/>
            <person name="Derevnina L."/>
            <person name="Martin F."/>
            <person name="Koike S."/>
            <person name="Reyes Chin-Wo S."/>
            <person name="Mou B."/>
            <person name="Michelmore R."/>
        </authorList>
    </citation>
    <scope>NUCLEOTIDE SEQUENCE [LARGE SCALE GENOMIC DNA]</scope>
    <source>
        <strain evidence="11 12">R13</strain>
    </source>
</reference>
<name>A0A3R7YWX3_9STRA</name>
<dbReference type="Gene3D" id="3.30.950.10">
    <property type="entry name" value="Methyltransferase, Cobalt-precorrin-4 Transmethylase, Domain 2"/>
    <property type="match status" value="1"/>
</dbReference>
<dbReference type="EC" id="2.1.1.314" evidence="4"/>
<dbReference type="FunFam" id="3.30.950.10:FF:000004">
    <property type="entry name" value="Diphthine synthase putative"/>
    <property type="match status" value="1"/>
</dbReference>
<dbReference type="FunFam" id="3.40.1010.10:FF:000004">
    <property type="entry name" value="Putative diphthine synthase"/>
    <property type="match status" value="1"/>
</dbReference>
<dbReference type="HAMAP" id="MF_01084">
    <property type="entry name" value="Diphthine_synth"/>
    <property type="match status" value="1"/>
</dbReference>
<dbReference type="PANTHER" id="PTHR10882:SF0">
    <property type="entry name" value="DIPHTHINE METHYL ESTER SYNTHASE"/>
    <property type="match status" value="1"/>
</dbReference>
<evidence type="ECO:0000256" key="5">
    <source>
        <dbReference type="ARBA" id="ARBA00022603"/>
    </source>
</evidence>
<dbReference type="InterPro" id="IPR035996">
    <property type="entry name" value="4pyrrol_Methylase_sf"/>
</dbReference>
<feature type="binding site" evidence="9">
    <location>
        <position position="222"/>
    </location>
    <ligand>
        <name>S-adenosyl-L-methionine</name>
        <dbReference type="ChEBI" id="CHEBI:59789"/>
    </ligand>
</feature>
<gene>
    <name evidence="11" type="ORF">DD237_006753</name>
</gene>
<evidence type="ECO:0000313" key="12">
    <source>
        <dbReference type="Proteomes" id="UP000286097"/>
    </source>
</evidence>
<evidence type="ECO:0000256" key="8">
    <source>
        <dbReference type="ARBA" id="ARBA00048752"/>
    </source>
</evidence>
<comment type="catalytic activity">
    <reaction evidence="8">
        <text>2-[(3S)-amino-3-carboxypropyl]-L-histidyl-[translation elongation factor 2] + 4 S-adenosyl-L-methionine = diphthine methyl ester-[translation elongation factor 2] + 4 S-adenosyl-L-homocysteine + 3 H(+)</text>
        <dbReference type="Rhea" id="RHEA:42652"/>
        <dbReference type="Rhea" id="RHEA-COMP:9749"/>
        <dbReference type="Rhea" id="RHEA-COMP:10173"/>
        <dbReference type="ChEBI" id="CHEBI:15378"/>
        <dbReference type="ChEBI" id="CHEBI:57856"/>
        <dbReference type="ChEBI" id="CHEBI:59789"/>
        <dbReference type="ChEBI" id="CHEBI:73995"/>
        <dbReference type="ChEBI" id="CHEBI:79005"/>
        <dbReference type="EC" id="2.1.1.314"/>
    </reaction>
</comment>
<evidence type="ECO:0000256" key="9">
    <source>
        <dbReference type="PIRSR" id="PIRSR036432-1"/>
    </source>
</evidence>
<evidence type="ECO:0000256" key="1">
    <source>
        <dbReference type="ARBA" id="ARBA00004006"/>
    </source>
</evidence>
<organism evidence="11 12">
    <name type="scientific">Peronospora effusa</name>
    <dbReference type="NCBI Taxonomy" id="542832"/>
    <lineage>
        <taxon>Eukaryota</taxon>
        <taxon>Sar</taxon>
        <taxon>Stramenopiles</taxon>
        <taxon>Oomycota</taxon>
        <taxon>Peronosporomycetes</taxon>
        <taxon>Peronosporales</taxon>
        <taxon>Peronosporaceae</taxon>
        <taxon>Peronospora</taxon>
    </lineage>
</organism>